<evidence type="ECO:0000313" key="6">
    <source>
        <dbReference type="Proteomes" id="UP001220064"/>
    </source>
</evidence>
<dbReference type="InterPro" id="IPR029044">
    <property type="entry name" value="Nucleotide-diphossugar_trans"/>
</dbReference>
<gene>
    <name evidence="5" type="ORF">CMASS_09755</name>
</gene>
<comment type="similarity">
    <text evidence="2">Belongs to the glycosyltransferase 2 family.</text>
</comment>
<protein>
    <recommendedName>
        <fullName evidence="7">Glycosyltransferase</fullName>
    </recommendedName>
</protein>
<dbReference type="EMBL" id="CP063189">
    <property type="protein sequence ID" value="WCZ33362.1"/>
    <property type="molecule type" value="Genomic_DNA"/>
</dbReference>
<dbReference type="PANTHER" id="PTHR43179">
    <property type="entry name" value="RHAMNOSYLTRANSFERASE WBBL"/>
    <property type="match status" value="1"/>
</dbReference>
<organism evidence="5 6">
    <name type="scientific">Corynebacterium massiliense DSM 45435</name>
    <dbReference type="NCBI Taxonomy" id="1121364"/>
    <lineage>
        <taxon>Bacteria</taxon>
        <taxon>Bacillati</taxon>
        <taxon>Actinomycetota</taxon>
        <taxon>Actinomycetes</taxon>
        <taxon>Mycobacteriales</taxon>
        <taxon>Corynebacteriaceae</taxon>
        <taxon>Corynebacterium</taxon>
    </lineage>
</organism>
<proteinExistence type="inferred from homology"/>
<keyword evidence="4" id="KW-0808">Transferase</keyword>
<evidence type="ECO:0000256" key="3">
    <source>
        <dbReference type="ARBA" id="ARBA00022676"/>
    </source>
</evidence>
<evidence type="ECO:0000256" key="4">
    <source>
        <dbReference type="ARBA" id="ARBA00022679"/>
    </source>
</evidence>
<dbReference type="SUPFAM" id="SSF53448">
    <property type="entry name" value="Nucleotide-diphospho-sugar transferases"/>
    <property type="match status" value="1"/>
</dbReference>
<evidence type="ECO:0000256" key="1">
    <source>
        <dbReference type="ARBA" id="ARBA00004776"/>
    </source>
</evidence>
<dbReference type="Gene3D" id="3.90.550.10">
    <property type="entry name" value="Spore Coat Polysaccharide Biosynthesis Protein SpsA, Chain A"/>
    <property type="match status" value="1"/>
</dbReference>
<dbReference type="PANTHER" id="PTHR43179:SF12">
    <property type="entry name" value="GALACTOFURANOSYLTRANSFERASE GLFT2"/>
    <property type="match status" value="1"/>
</dbReference>
<evidence type="ECO:0008006" key="7">
    <source>
        <dbReference type="Google" id="ProtNLM"/>
    </source>
</evidence>
<reference evidence="5 6" key="1">
    <citation type="submission" date="2020-10" db="EMBL/GenBank/DDBJ databases">
        <title>Complete genome sequence of Corynebacterium massiliense DSM 45435, type strain of Corynebacterium massiliense.</title>
        <authorList>
            <person name="Busche T."/>
            <person name="Kalinowski J."/>
            <person name="Ruckert C."/>
        </authorList>
    </citation>
    <scope>NUCLEOTIDE SEQUENCE [LARGE SCALE GENOMIC DNA]</scope>
    <source>
        <strain evidence="5 6">DSM 45435</strain>
    </source>
</reference>
<sequence length="276" mass="30710">MGKTARHTTIVTLGDAGRTEHLVNQQEFVQRYCPGVRHILVALADHAELSRALPDVEVVAGDAAHARSLAAARNQAGDLAARDADTDDAIIFLDADCLPGPGMADAYRAALDRFPDAVVSGPVTYLEKGGVCADIAKRRNPHPLRPDPEKTHLATDDEYKFFWSLSFAVRVETWRRIRSLLGGFDQGYTGYGGEDTDFAFGLRSHSVAFAWAARADAYHQWHPVSSPPVEHLRDIAANATRFHSRWGVWPMDGWLKEFARRGLIRWHDDRIEVTDD</sequence>
<comment type="pathway">
    <text evidence="1">Cell wall biogenesis; cell wall polysaccharide biosynthesis.</text>
</comment>
<dbReference type="Proteomes" id="UP001220064">
    <property type="component" value="Chromosome"/>
</dbReference>
<evidence type="ECO:0000256" key="2">
    <source>
        <dbReference type="ARBA" id="ARBA00006739"/>
    </source>
</evidence>
<name>A0ABY7UD24_9CORY</name>
<keyword evidence="6" id="KW-1185">Reference proteome</keyword>
<accession>A0ABY7UD24</accession>
<dbReference type="RefSeq" id="WP_022863503.1">
    <property type="nucleotide sequence ID" value="NZ_ATVG01000011.1"/>
</dbReference>
<evidence type="ECO:0000313" key="5">
    <source>
        <dbReference type="EMBL" id="WCZ33362.1"/>
    </source>
</evidence>
<keyword evidence="3" id="KW-0328">Glycosyltransferase</keyword>